<comment type="subcellular location">
    <subcellularLocation>
        <location evidence="1">Cell outer membrane</location>
    </subcellularLocation>
</comment>
<evidence type="ECO:0000256" key="5">
    <source>
        <dbReference type="PROSITE-ProRule" id="PRU00473"/>
    </source>
</evidence>
<dbReference type="PANTHER" id="PTHR30329:SF21">
    <property type="entry name" value="LIPOPROTEIN YIAD-RELATED"/>
    <property type="match status" value="1"/>
</dbReference>
<evidence type="ECO:0000256" key="7">
    <source>
        <dbReference type="SAM" id="SignalP"/>
    </source>
</evidence>
<dbReference type="PRINTS" id="PR01021">
    <property type="entry name" value="OMPADOMAIN"/>
</dbReference>
<protein>
    <submittedName>
        <fullName evidence="9">Flagellar motor protein MotB</fullName>
    </submittedName>
</protein>
<evidence type="ECO:0000256" key="2">
    <source>
        <dbReference type="ARBA" id="ARBA00022729"/>
    </source>
</evidence>
<dbReference type="InterPro" id="IPR043781">
    <property type="entry name" value="DUF5723"/>
</dbReference>
<evidence type="ECO:0000259" key="8">
    <source>
        <dbReference type="PROSITE" id="PS51123"/>
    </source>
</evidence>
<comment type="caution">
    <text evidence="9">The sequence shown here is derived from an EMBL/GenBank/DDBJ whole genome shotgun (WGS) entry which is preliminary data.</text>
</comment>
<dbReference type="CDD" id="cd07185">
    <property type="entry name" value="OmpA_C-like"/>
    <property type="match status" value="1"/>
</dbReference>
<evidence type="ECO:0000256" key="6">
    <source>
        <dbReference type="SAM" id="MobiDB-lite"/>
    </source>
</evidence>
<feature type="region of interest" description="Disordered" evidence="6">
    <location>
        <begin position="461"/>
        <end position="552"/>
    </location>
</feature>
<dbReference type="RefSeq" id="WP_097443230.1">
    <property type="nucleotide sequence ID" value="NZ_NBWU01000005.1"/>
</dbReference>
<feature type="compositionally biased region" description="Acidic residues" evidence="6">
    <location>
        <begin position="520"/>
        <end position="532"/>
    </location>
</feature>
<feature type="signal peptide" evidence="7">
    <location>
        <begin position="1"/>
        <end position="21"/>
    </location>
</feature>
<organism evidence="9 10">
    <name type="scientific">Sediminicola luteus</name>
    <dbReference type="NCBI Taxonomy" id="319238"/>
    <lineage>
        <taxon>Bacteria</taxon>
        <taxon>Pseudomonadati</taxon>
        <taxon>Bacteroidota</taxon>
        <taxon>Flavobacteriia</taxon>
        <taxon>Flavobacteriales</taxon>
        <taxon>Flavobacteriaceae</taxon>
        <taxon>Sediminicola</taxon>
    </lineage>
</organism>
<dbReference type="AlphaFoldDB" id="A0A2A4G6A5"/>
<keyword evidence="9" id="KW-0966">Cell projection</keyword>
<proteinExistence type="predicted"/>
<dbReference type="PROSITE" id="PS51123">
    <property type="entry name" value="OMPA_2"/>
    <property type="match status" value="1"/>
</dbReference>
<feature type="compositionally biased region" description="Basic and acidic residues" evidence="6">
    <location>
        <begin position="461"/>
        <end position="480"/>
    </location>
</feature>
<evidence type="ECO:0000313" key="9">
    <source>
        <dbReference type="EMBL" id="PCE63275.1"/>
    </source>
</evidence>
<keyword evidence="10" id="KW-1185">Reference proteome</keyword>
<dbReference type="SUPFAM" id="SSF103647">
    <property type="entry name" value="TSP type-3 repeat"/>
    <property type="match status" value="1"/>
</dbReference>
<dbReference type="Pfam" id="PF00691">
    <property type="entry name" value="OmpA"/>
    <property type="match status" value="1"/>
</dbReference>
<keyword evidence="4" id="KW-0998">Cell outer membrane</keyword>
<gene>
    <name evidence="9" type="ORF">B7P33_13715</name>
</gene>
<dbReference type="InterPro" id="IPR003367">
    <property type="entry name" value="Thrombospondin_3-like_rpt"/>
</dbReference>
<name>A0A2A4G6A5_9FLAO</name>
<keyword evidence="3 5" id="KW-0472">Membrane</keyword>
<dbReference type="InterPro" id="IPR006665">
    <property type="entry name" value="OmpA-like"/>
</dbReference>
<dbReference type="Gene3D" id="3.30.1330.60">
    <property type="entry name" value="OmpA-like domain"/>
    <property type="match status" value="1"/>
</dbReference>
<dbReference type="SUPFAM" id="SSF103088">
    <property type="entry name" value="OmpA-like"/>
    <property type="match status" value="1"/>
</dbReference>
<evidence type="ECO:0000313" key="10">
    <source>
        <dbReference type="Proteomes" id="UP000219559"/>
    </source>
</evidence>
<feature type="chain" id="PRO_5012314028" evidence="7">
    <location>
        <begin position="22"/>
        <end position="695"/>
    </location>
</feature>
<feature type="domain" description="OmpA-like" evidence="8">
    <location>
        <begin position="580"/>
        <end position="695"/>
    </location>
</feature>
<dbReference type="InterPro" id="IPR050330">
    <property type="entry name" value="Bact_OuterMem_StrucFunc"/>
</dbReference>
<keyword evidence="9" id="KW-0969">Cilium</keyword>
<dbReference type="GO" id="GO:0007155">
    <property type="term" value="P:cell adhesion"/>
    <property type="evidence" value="ECO:0007669"/>
    <property type="project" value="InterPro"/>
</dbReference>
<dbReference type="EMBL" id="NBWU01000005">
    <property type="protein sequence ID" value="PCE63275.1"/>
    <property type="molecule type" value="Genomic_DNA"/>
</dbReference>
<keyword evidence="2 7" id="KW-0732">Signal</keyword>
<dbReference type="InterPro" id="IPR028974">
    <property type="entry name" value="TSP_type-3_rpt"/>
</dbReference>
<evidence type="ECO:0000256" key="3">
    <source>
        <dbReference type="ARBA" id="ARBA00023136"/>
    </source>
</evidence>
<dbReference type="InterPro" id="IPR006664">
    <property type="entry name" value="OMP_bac"/>
</dbReference>
<dbReference type="InterPro" id="IPR036737">
    <property type="entry name" value="OmpA-like_sf"/>
</dbReference>
<dbReference type="Proteomes" id="UP000219559">
    <property type="component" value="Unassembled WGS sequence"/>
</dbReference>
<evidence type="ECO:0000256" key="1">
    <source>
        <dbReference type="ARBA" id="ARBA00004442"/>
    </source>
</evidence>
<dbReference type="GO" id="GO:0009279">
    <property type="term" value="C:cell outer membrane"/>
    <property type="evidence" value="ECO:0007669"/>
    <property type="project" value="UniProtKB-SubCell"/>
</dbReference>
<evidence type="ECO:0000256" key="4">
    <source>
        <dbReference type="ARBA" id="ARBA00023237"/>
    </source>
</evidence>
<sequence>MKKFLTPVLFFCMLHGLLAQSYTGFLTDNYSGVHGLIANPANIADSRFKTDINLIGVSALGGNDLYSVRFKDLFEDDFNFEEDAEKSTKSSNNGIAHVDVLGPSFMFNLNPKSSIAIFTRARAMVNINDVNGENLDTLIDGFDEEQDFMIDEEDLYGNAHGWAEIGVTYARILYQKDAHFVKGGISLKYLQGFGQAYGSGENLSVDYDADGITIPGQGTVGSITSTGNLRYGFSENLQEDDFEVLKGVNGFGADIGFVYEWRPDKDKYLLNDPDNGPYLAKYANKYKLKAGLSLTDFGSIKYPNGTEKLYDINATIDEDAFDDYDTLEEALDDLYTEVSSQNAVTAKLPTMLHANVDYSFTNHFYLNLNTDLSLVSKSRVDANRQLNEVALTPRYESKWFSFYSPIRMVEQFGFQWGAGLRAGPLYIGSGSVLTVLLSDKFNSADVYAGLKIPVYQPKVRDRDGDGIKDKLDECPDKHGPVENNGCPWPDTDGDDVLDKDDACPEQAGPEENKGCPWPDTDGDGLLDQDDSCPQEAGPVANNGCPWPDTDSDGVLDKDDQCPETVGTVANNGCPELTETVQKALNDYAKTILFDTGTANIQDASHTVLNDIVAILAEYPNARFSIEGHTDSIGSYETNQKLSENRAKSVLDFLVSAGVDASRLESKGFGEMKPIATNMYKHGRKQNRRVEINLIK</sequence>
<keyword evidence="9" id="KW-0282">Flagellum</keyword>
<dbReference type="GO" id="GO:0005509">
    <property type="term" value="F:calcium ion binding"/>
    <property type="evidence" value="ECO:0007669"/>
    <property type="project" value="InterPro"/>
</dbReference>
<accession>A0A2A4G6A5</accession>
<dbReference type="Pfam" id="PF02412">
    <property type="entry name" value="TSP_3"/>
    <property type="match status" value="1"/>
</dbReference>
<dbReference type="Pfam" id="PF18990">
    <property type="entry name" value="DUF5723"/>
    <property type="match status" value="1"/>
</dbReference>
<dbReference type="OrthoDB" id="9805336at2"/>
<reference evidence="9 10" key="1">
    <citation type="submission" date="2017-04" db="EMBL/GenBank/DDBJ databases">
        <title>A new member of the family Flavobacteriaceae isolated from ascidians.</title>
        <authorList>
            <person name="Chen L."/>
        </authorList>
    </citation>
    <scope>NUCLEOTIDE SEQUENCE [LARGE SCALE GENOMIC DNA]</scope>
    <source>
        <strain evidence="9 10">HQA918</strain>
    </source>
</reference>
<dbReference type="PANTHER" id="PTHR30329">
    <property type="entry name" value="STATOR ELEMENT OF FLAGELLAR MOTOR COMPLEX"/>
    <property type="match status" value="1"/>
</dbReference>